<evidence type="ECO:0000313" key="9">
    <source>
        <dbReference type="Proteomes" id="UP000004315"/>
    </source>
</evidence>
<keyword evidence="2 5" id="KW-0328">Glycosyltransferase</keyword>
<dbReference type="InterPro" id="IPR058592">
    <property type="entry name" value="Gtf3_C"/>
</dbReference>
<dbReference type="InterPro" id="IPR058591">
    <property type="entry name" value="Gtf3_N"/>
</dbReference>
<gene>
    <name evidence="5" type="primary">gtf3</name>
    <name evidence="8" type="ORF">EUBIFOR_00183</name>
</gene>
<dbReference type="InterPro" id="IPR043676">
    <property type="entry name" value="Gtf3"/>
</dbReference>
<dbReference type="Gene3D" id="3.40.50.2000">
    <property type="entry name" value="Glycogen Phosphorylase B"/>
    <property type="match status" value="2"/>
</dbReference>
<organism evidence="8 9">
    <name type="scientific">Holdemanella biformis DSM 3989</name>
    <dbReference type="NCBI Taxonomy" id="518637"/>
    <lineage>
        <taxon>Bacteria</taxon>
        <taxon>Bacillati</taxon>
        <taxon>Bacillota</taxon>
        <taxon>Erysipelotrichia</taxon>
        <taxon>Erysipelotrichales</taxon>
        <taxon>Erysipelotrichaceae</taxon>
        <taxon>Holdemanella</taxon>
    </lineage>
</organism>
<dbReference type="GO" id="GO:0000166">
    <property type="term" value="F:nucleotide binding"/>
    <property type="evidence" value="ECO:0007669"/>
    <property type="project" value="UniProtKB-KW"/>
</dbReference>
<dbReference type="eggNOG" id="COG0438">
    <property type="taxonomic scope" value="Bacteria"/>
</dbReference>
<dbReference type="HOGENOM" id="CLU_057651_0_0_9"/>
<evidence type="ECO:0000259" key="6">
    <source>
        <dbReference type="Pfam" id="PF26334"/>
    </source>
</evidence>
<dbReference type="UniPathway" id="UPA00378"/>
<evidence type="ECO:0000256" key="3">
    <source>
        <dbReference type="ARBA" id="ARBA00022679"/>
    </source>
</evidence>
<dbReference type="EC" id="2.4.1.-" evidence="5"/>
<sequence length="339" mass="39334">MKGEWKMNVHVTNIYGFSPKSVVLISQHEVRNIARNLGFNELAVYIYDSSNEPMNELSSRYDGIIARVSPGDVVFFQSPTWNGVDWDNGLVDKLKAYGCRVVMFIQDVQPLQFESNYYLMSKFISMYNKAEIVIVPSEKMYCRLVEEGLTVKKYIVQHMWDFTVDQTLYSPSFKRKLYFTGDISRFPFVENWHYNTELHVFGNKMENYDYSKVHFGGWLNKTELLLELSKGGFGLVWGNQENPKDEPDYYKMNCSYKLASYLSAGIPVIVPDYLSNADFVKENNIGFVVSSLEEANEMVQNCTEDNYNQMVSNLKHVQYLINNGYFTKKLFVDTIMALD</sequence>
<reference evidence="8 9" key="1">
    <citation type="submission" date="2008-11" db="EMBL/GenBank/DDBJ databases">
        <title>Draft genome sequence of Eubacterium biforme (DSM 3989).</title>
        <authorList>
            <person name="Sudarsanam P."/>
            <person name="Ley R."/>
            <person name="Guruge J."/>
            <person name="Turnbaugh P.J."/>
            <person name="Mahowald M."/>
            <person name="Liep D."/>
            <person name="Gordon J."/>
        </authorList>
    </citation>
    <scope>NUCLEOTIDE SEQUENCE [LARGE SCALE GENOMIC DNA]</scope>
    <source>
        <strain evidence="8 9">DSM 3989</strain>
    </source>
</reference>
<name>B7C7N5_9FIRM</name>
<keyword evidence="4 5" id="KW-0547">Nucleotide-binding</keyword>
<evidence type="ECO:0000256" key="2">
    <source>
        <dbReference type="ARBA" id="ARBA00022676"/>
    </source>
</evidence>
<feature type="domain" description="Glucosyltransferase 3-like N-terminal" evidence="6">
    <location>
        <begin position="8"/>
        <end position="159"/>
    </location>
</feature>
<comment type="function">
    <text evidence="5">Required for polymorphic O-glycosylation of the serine-rich repeat protein in this bacteria. Catalyzes the second step in glycosylation by transferring a sugar from a UDP-activated sugar to the terminal GlcNAc moiety of the 3-O-(N-acetyl-alpha-D-glucosaminyl)-L-seryl-[protein] resulting from the first glycosylation step.</text>
</comment>
<evidence type="ECO:0000259" key="7">
    <source>
        <dbReference type="Pfam" id="PF26337"/>
    </source>
</evidence>
<accession>B7C7N5</accession>
<comment type="pathway">
    <text evidence="1 5">Protein modification; protein glycosylation.</text>
</comment>
<evidence type="ECO:0000256" key="1">
    <source>
        <dbReference type="ARBA" id="ARBA00004922"/>
    </source>
</evidence>
<evidence type="ECO:0000256" key="5">
    <source>
        <dbReference type="HAMAP-Rule" id="MF_00841"/>
    </source>
</evidence>
<protein>
    <recommendedName>
        <fullName evidence="5">Glucosyltransferase 3</fullName>
        <ecNumber evidence="5">2.4.1.-</ecNumber>
    </recommendedName>
</protein>
<feature type="domain" description="Glucosyltransferase 3-like C-terminal" evidence="7">
    <location>
        <begin position="177"/>
        <end position="333"/>
    </location>
</feature>
<comment type="domain">
    <text evidence="5">Dimerizes via the C-terminus; dimerization is required for tetramer formation. Binds protein substrate via an exposed loop in the N-terminus.</text>
</comment>
<dbReference type="Proteomes" id="UP000004315">
    <property type="component" value="Unassembled WGS sequence"/>
</dbReference>
<feature type="binding site" evidence="5">
    <location>
        <begin position="255"/>
        <end position="260"/>
    </location>
    <ligand>
        <name>UDP</name>
        <dbReference type="ChEBI" id="CHEBI:58223"/>
    </ligand>
</feature>
<dbReference type="Pfam" id="PF26334">
    <property type="entry name" value="Gtf3_N"/>
    <property type="match status" value="1"/>
</dbReference>
<dbReference type="SUPFAM" id="SSF53756">
    <property type="entry name" value="UDP-Glycosyltransferase/glycogen phosphorylase"/>
    <property type="match status" value="1"/>
</dbReference>
<evidence type="ECO:0000256" key="4">
    <source>
        <dbReference type="ARBA" id="ARBA00022741"/>
    </source>
</evidence>
<dbReference type="Pfam" id="PF26337">
    <property type="entry name" value="Gtf3_C"/>
    <property type="match status" value="1"/>
</dbReference>
<comment type="caution">
    <text evidence="5">Lacks conserved residue(s) required for the propagation of feature annotation.</text>
</comment>
<proteinExistence type="inferred from homology"/>
<dbReference type="HAMAP" id="MF_00841">
    <property type="entry name" value="Gtf3"/>
    <property type="match status" value="1"/>
</dbReference>
<dbReference type="STRING" id="518637.EUBIFOR_00183"/>
<comment type="caution">
    <text evidence="8">The sequence shown here is derived from an EMBL/GenBank/DDBJ whole genome shotgun (WGS) entry which is preliminary data.</text>
</comment>
<comment type="similarity">
    <text evidence="5">Belongs to the Gtf3 glucosyltransferase family.</text>
</comment>
<dbReference type="GO" id="GO:0035251">
    <property type="term" value="F:UDP-glucosyltransferase activity"/>
    <property type="evidence" value="ECO:0007669"/>
    <property type="project" value="InterPro"/>
</dbReference>
<evidence type="ECO:0000313" key="8">
    <source>
        <dbReference type="EMBL" id="EEC91217.1"/>
    </source>
</evidence>
<comment type="subunit">
    <text evidence="5">Homotetramer; a dimer of dimers.</text>
</comment>
<dbReference type="PIRSF" id="PIRSF007023">
    <property type="entry name" value="UDP-Galf_transf"/>
    <property type="match status" value="1"/>
</dbReference>
<keyword evidence="3 5" id="KW-0808">Transferase</keyword>
<dbReference type="EMBL" id="ABYT01000015">
    <property type="protein sequence ID" value="EEC91217.1"/>
    <property type="molecule type" value="Genomic_DNA"/>
</dbReference>
<dbReference type="AlphaFoldDB" id="B7C7N5"/>
<feature type="binding site" evidence="5">
    <location>
        <position position="185"/>
    </location>
    <ligand>
        <name>UDP</name>
        <dbReference type="ChEBI" id="CHEBI:58223"/>
    </ligand>
</feature>
<keyword evidence="9" id="KW-1185">Reference proteome</keyword>